<dbReference type="KEGG" id="ccah:DWG20_00495"/>
<proteinExistence type="predicted"/>
<reference evidence="1 2" key="1">
    <citation type="submission" date="2018-07" db="EMBL/GenBank/DDBJ databases">
        <title>Crenobacter cavernae sp. nov., isolated from a karst cave.</title>
        <authorList>
            <person name="Zhu H."/>
        </authorList>
    </citation>
    <scope>NUCLEOTIDE SEQUENCE [LARGE SCALE GENOMIC DNA]</scope>
    <source>
        <strain evidence="1 2">K1W11S-77</strain>
    </source>
</reference>
<dbReference type="EMBL" id="CP031337">
    <property type="protein sequence ID" value="AXK38026.1"/>
    <property type="molecule type" value="Genomic_DNA"/>
</dbReference>
<protein>
    <submittedName>
        <fullName evidence="1">Uncharacterized protein</fullName>
    </submittedName>
</protein>
<gene>
    <name evidence="1" type="ORF">DWG20_00495</name>
</gene>
<name>A0A345Y274_9NEIS</name>
<accession>A0A345Y274</accession>
<dbReference type="AlphaFoldDB" id="A0A345Y274"/>
<evidence type="ECO:0000313" key="1">
    <source>
        <dbReference type="EMBL" id="AXK38026.1"/>
    </source>
</evidence>
<organism evidence="1 2">
    <name type="scientific">Crenobacter cavernae</name>
    <dbReference type="NCBI Taxonomy" id="2290923"/>
    <lineage>
        <taxon>Bacteria</taxon>
        <taxon>Pseudomonadati</taxon>
        <taxon>Pseudomonadota</taxon>
        <taxon>Betaproteobacteria</taxon>
        <taxon>Neisseriales</taxon>
        <taxon>Neisseriaceae</taxon>
        <taxon>Crenobacter</taxon>
    </lineage>
</organism>
<dbReference type="Proteomes" id="UP000254537">
    <property type="component" value="Chromosome"/>
</dbReference>
<evidence type="ECO:0000313" key="2">
    <source>
        <dbReference type="Proteomes" id="UP000254537"/>
    </source>
</evidence>
<sequence>MASLVAVPSYAADAAGAACATTHVDLMRATRYTELVRMNGSGQCASRSVPNFVALCTQIGQLSDAAIEGIALPMIKKSVSCDMAKSALTFWATPDGKVISKKVMQGIARGSGPVLTSRESALYEQFMGSPAGQTMNLYTNNNQVNSAILTRIAAYKR</sequence>